<protein>
    <submittedName>
        <fullName evidence="2">Uncharacterized protein</fullName>
    </submittedName>
</protein>
<keyword evidence="1" id="KW-0472">Membrane</keyword>
<evidence type="ECO:0000256" key="1">
    <source>
        <dbReference type="SAM" id="Phobius"/>
    </source>
</evidence>
<organism evidence="2">
    <name type="scientific">Arion vulgaris</name>
    <dbReference type="NCBI Taxonomy" id="1028688"/>
    <lineage>
        <taxon>Eukaryota</taxon>
        <taxon>Metazoa</taxon>
        <taxon>Spiralia</taxon>
        <taxon>Lophotrochozoa</taxon>
        <taxon>Mollusca</taxon>
        <taxon>Gastropoda</taxon>
        <taxon>Heterobranchia</taxon>
        <taxon>Euthyneura</taxon>
        <taxon>Panpulmonata</taxon>
        <taxon>Eupulmonata</taxon>
        <taxon>Stylommatophora</taxon>
        <taxon>Helicina</taxon>
        <taxon>Arionoidea</taxon>
        <taxon>Arionidae</taxon>
        <taxon>Arion</taxon>
    </lineage>
</organism>
<evidence type="ECO:0000313" key="2">
    <source>
        <dbReference type="EMBL" id="CEK58819.1"/>
    </source>
</evidence>
<feature type="non-terminal residue" evidence="2">
    <location>
        <position position="1"/>
    </location>
</feature>
<accession>A0A0B6YRC9</accession>
<proteinExistence type="predicted"/>
<sequence length="132" mass="15138">NPAEENKKFPEVWVELTADNTLVFHNPDNSLSGPYTCRTISNDKQVFQTTVWVHVLNKSFFDVKKRLKTALITSSIFFIITLCFYVCYWHKNKKSDYSLTEQNDDLMNIPKIQVTCASQTSLYSAGANSEKS</sequence>
<name>A0A0B6YRC9_9EUPU</name>
<keyword evidence="1" id="KW-1133">Transmembrane helix</keyword>
<reference evidence="2" key="1">
    <citation type="submission" date="2014-12" db="EMBL/GenBank/DDBJ databases">
        <title>Insight into the proteome of Arion vulgaris.</title>
        <authorList>
            <person name="Aradska J."/>
            <person name="Bulat T."/>
            <person name="Smidak R."/>
            <person name="Sarate P."/>
            <person name="Gangsoo J."/>
            <person name="Sialana F."/>
            <person name="Bilban M."/>
            <person name="Lubec G."/>
        </authorList>
    </citation>
    <scope>NUCLEOTIDE SEQUENCE</scope>
    <source>
        <tissue evidence="2">Skin</tissue>
    </source>
</reference>
<gene>
    <name evidence="2" type="primary">ORF34296</name>
</gene>
<dbReference type="EMBL" id="HACG01011954">
    <property type="protein sequence ID" value="CEK58819.1"/>
    <property type="molecule type" value="Transcribed_RNA"/>
</dbReference>
<feature type="transmembrane region" description="Helical" evidence="1">
    <location>
        <begin position="69"/>
        <end position="88"/>
    </location>
</feature>
<dbReference type="AlphaFoldDB" id="A0A0B6YRC9"/>
<keyword evidence="1" id="KW-0812">Transmembrane</keyword>